<evidence type="ECO:0000313" key="6">
    <source>
        <dbReference type="EMBL" id="MDQ0204284.1"/>
    </source>
</evidence>
<dbReference type="InterPro" id="IPR036866">
    <property type="entry name" value="RibonucZ/Hydroxyglut_hydro"/>
</dbReference>
<dbReference type="SMART" id="SM00849">
    <property type="entry name" value="Lactamase_B"/>
    <property type="match status" value="1"/>
</dbReference>
<protein>
    <submittedName>
        <fullName evidence="6">Glyoxylase-like metal-dependent hydrolase (Beta-lactamase superfamily II)</fullName>
    </submittedName>
</protein>
<dbReference type="PANTHER" id="PTHR46233">
    <property type="entry name" value="HYDROXYACYLGLUTATHIONE HYDROLASE GLOC"/>
    <property type="match status" value="1"/>
</dbReference>
<keyword evidence="7" id="KW-1185">Reference proteome</keyword>
<comment type="caution">
    <text evidence="6">The sequence shown here is derived from an EMBL/GenBank/DDBJ whole genome shotgun (WGS) entry which is preliminary data.</text>
</comment>
<gene>
    <name evidence="6" type="ORF">J2S01_002012</name>
</gene>
<comment type="cofactor">
    <cofactor evidence="1">
        <name>Zn(2+)</name>
        <dbReference type="ChEBI" id="CHEBI:29105"/>
    </cofactor>
</comment>
<dbReference type="SUPFAM" id="SSF56281">
    <property type="entry name" value="Metallo-hydrolase/oxidoreductase"/>
    <property type="match status" value="1"/>
</dbReference>
<dbReference type="PANTHER" id="PTHR46233:SF3">
    <property type="entry name" value="HYDROXYACYLGLUTATHIONE HYDROLASE GLOC"/>
    <property type="match status" value="1"/>
</dbReference>
<evidence type="ECO:0000256" key="4">
    <source>
        <dbReference type="ARBA" id="ARBA00022833"/>
    </source>
</evidence>
<evidence type="ECO:0000313" key="7">
    <source>
        <dbReference type="Proteomes" id="UP001239167"/>
    </source>
</evidence>
<dbReference type="Gene3D" id="3.60.15.10">
    <property type="entry name" value="Ribonuclease Z/Hydroxyacylglutathione hydrolase-like"/>
    <property type="match status" value="1"/>
</dbReference>
<dbReference type="CDD" id="cd06262">
    <property type="entry name" value="metallo-hydrolase-like_MBL-fold"/>
    <property type="match status" value="1"/>
</dbReference>
<evidence type="ECO:0000256" key="2">
    <source>
        <dbReference type="ARBA" id="ARBA00022723"/>
    </source>
</evidence>
<keyword evidence="4" id="KW-0862">Zinc</keyword>
<dbReference type="EMBL" id="JAUSUE010000014">
    <property type="protein sequence ID" value="MDQ0204284.1"/>
    <property type="molecule type" value="Genomic_DNA"/>
</dbReference>
<name>A0ABT9YAZ3_9FIRM</name>
<evidence type="ECO:0000259" key="5">
    <source>
        <dbReference type="SMART" id="SM00849"/>
    </source>
</evidence>
<evidence type="ECO:0000256" key="3">
    <source>
        <dbReference type="ARBA" id="ARBA00022801"/>
    </source>
</evidence>
<dbReference type="InterPro" id="IPR051453">
    <property type="entry name" value="MBL_Glyoxalase_II"/>
</dbReference>
<organism evidence="6 7">
    <name type="scientific">Pectinatus haikarae</name>
    <dbReference type="NCBI Taxonomy" id="349096"/>
    <lineage>
        <taxon>Bacteria</taxon>
        <taxon>Bacillati</taxon>
        <taxon>Bacillota</taxon>
        <taxon>Negativicutes</taxon>
        <taxon>Selenomonadales</taxon>
        <taxon>Selenomonadaceae</taxon>
        <taxon>Pectinatus</taxon>
    </lineage>
</organism>
<proteinExistence type="predicted"/>
<reference evidence="6 7" key="1">
    <citation type="submission" date="2023-07" db="EMBL/GenBank/DDBJ databases">
        <title>Genomic Encyclopedia of Type Strains, Phase IV (KMG-IV): sequencing the most valuable type-strain genomes for metagenomic binning, comparative biology and taxonomic classification.</title>
        <authorList>
            <person name="Goeker M."/>
        </authorList>
    </citation>
    <scope>NUCLEOTIDE SEQUENCE [LARGE SCALE GENOMIC DNA]</scope>
    <source>
        <strain evidence="6 7">DSM 16980</strain>
    </source>
</reference>
<dbReference type="InterPro" id="IPR001279">
    <property type="entry name" value="Metallo-B-lactamas"/>
</dbReference>
<dbReference type="Pfam" id="PF00753">
    <property type="entry name" value="Lactamase_B"/>
    <property type="match status" value="1"/>
</dbReference>
<dbReference type="Proteomes" id="UP001239167">
    <property type="component" value="Unassembled WGS sequence"/>
</dbReference>
<feature type="domain" description="Metallo-beta-lactamase" evidence="5">
    <location>
        <begin position="12"/>
        <end position="189"/>
    </location>
</feature>
<sequence>MKVKIFTNGSFEENCYLAIDEGTKEGIIVDPGSQPKLIIEWVREEDCDVKYVINTHGHSDHIGANTDICNEFDAKLGIHPMDAPMLTDAKLNLSAYWGLNILSKKADFFVNEDDIIKVGSSRLRVVHTPGHSPGGICLINEKFVFSGDSLFAGSIGRTDFPGGSTAGLIENLKEKLLPLDDSVIVYPGHGPSTTIGSEKINNPYFV</sequence>
<evidence type="ECO:0000256" key="1">
    <source>
        <dbReference type="ARBA" id="ARBA00001947"/>
    </source>
</evidence>
<accession>A0ABT9YAZ3</accession>
<keyword evidence="3" id="KW-0378">Hydrolase</keyword>
<dbReference type="RefSeq" id="WP_196605431.1">
    <property type="nucleotide sequence ID" value="NZ_CP116940.1"/>
</dbReference>
<keyword evidence="2" id="KW-0479">Metal-binding</keyword>